<sequence length="132" mass="13912">MKSRIIAPLLIASLLGTSVAAFAQPHHDDHGNGQSSHNKPNPGHGAPHGKGHGPAPHDASRGGPGGPIPHNDWHKGERLPAEYRDHNYVVDDWHGHGLQAPPRGYQWVGVNGDYVLAAIATGVIANVLLSGH</sequence>
<protein>
    <submittedName>
        <fullName evidence="3">RcnB family protein</fullName>
    </submittedName>
</protein>
<name>A0ABW9AMR4_9BURK</name>
<proteinExistence type="predicted"/>
<evidence type="ECO:0000313" key="4">
    <source>
        <dbReference type="Proteomes" id="UP001629230"/>
    </source>
</evidence>
<feature type="chain" id="PRO_5045263229" evidence="2">
    <location>
        <begin position="24"/>
        <end position="132"/>
    </location>
</feature>
<feature type="region of interest" description="Disordered" evidence="1">
    <location>
        <begin position="24"/>
        <end position="78"/>
    </location>
</feature>
<reference evidence="3 4" key="1">
    <citation type="journal article" date="2024" name="Chem. Sci.">
        <title>Discovery of megapolipeptins by genome mining of a Burkholderiales bacteria collection.</title>
        <authorList>
            <person name="Paulo B.S."/>
            <person name="Recchia M.J.J."/>
            <person name="Lee S."/>
            <person name="Fergusson C.H."/>
            <person name="Romanowski S.B."/>
            <person name="Hernandez A."/>
            <person name="Krull N."/>
            <person name="Liu D.Y."/>
            <person name="Cavanagh H."/>
            <person name="Bos A."/>
            <person name="Gray C.A."/>
            <person name="Murphy B.T."/>
            <person name="Linington R.G."/>
            <person name="Eustaquio A.S."/>
        </authorList>
    </citation>
    <scope>NUCLEOTIDE SEQUENCE [LARGE SCALE GENOMIC DNA]</scope>
    <source>
        <strain evidence="3 4">RL17-350-BIC-A</strain>
    </source>
</reference>
<dbReference type="Pfam" id="PF11776">
    <property type="entry name" value="RcnB"/>
    <property type="match status" value="1"/>
</dbReference>
<evidence type="ECO:0000313" key="3">
    <source>
        <dbReference type="EMBL" id="MFM0001174.1"/>
    </source>
</evidence>
<dbReference type="InterPro" id="IPR024572">
    <property type="entry name" value="RcnB"/>
</dbReference>
<accession>A0ABW9AMR4</accession>
<keyword evidence="2" id="KW-0732">Signal</keyword>
<dbReference type="EMBL" id="JAQQEZ010000005">
    <property type="protein sequence ID" value="MFM0001174.1"/>
    <property type="molecule type" value="Genomic_DNA"/>
</dbReference>
<feature type="signal peptide" evidence="2">
    <location>
        <begin position="1"/>
        <end position="23"/>
    </location>
</feature>
<dbReference type="Proteomes" id="UP001629230">
    <property type="component" value="Unassembled WGS sequence"/>
</dbReference>
<evidence type="ECO:0000256" key="2">
    <source>
        <dbReference type="SAM" id="SignalP"/>
    </source>
</evidence>
<gene>
    <name evidence="3" type="ORF">PQR57_09110</name>
</gene>
<organism evidence="3 4">
    <name type="scientific">Paraburkholderia dipogonis</name>
    <dbReference type="NCBI Taxonomy" id="1211383"/>
    <lineage>
        <taxon>Bacteria</taxon>
        <taxon>Pseudomonadati</taxon>
        <taxon>Pseudomonadota</taxon>
        <taxon>Betaproteobacteria</taxon>
        <taxon>Burkholderiales</taxon>
        <taxon>Burkholderiaceae</taxon>
        <taxon>Paraburkholderia</taxon>
    </lineage>
</organism>
<comment type="caution">
    <text evidence="3">The sequence shown here is derived from an EMBL/GenBank/DDBJ whole genome shotgun (WGS) entry which is preliminary data.</text>
</comment>
<keyword evidence="4" id="KW-1185">Reference proteome</keyword>
<dbReference type="RefSeq" id="WP_408176631.1">
    <property type="nucleotide sequence ID" value="NZ_JAQQEZ010000005.1"/>
</dbReference>
<dbReference type="Gene3D" id="3.10.450.160">
    <property type="entry name" value="inner membrane protein cigr"/>
    <property type="match status" value="1"/>
</dbReference>
<evidence type="ECO:0000256" key="1">
    <source>
        <dbReference type="SAM" id="MobiDB-lite"/>
    </source>
</evidence>